<keyword evidence="4" id="KW-1185">Reference proteome</keyword>
<dbReference type="STRING" id="1219043.SCH01S_42_00140"/>
<protein>
    <submittedName>
        <fullName evidence="3">Putative phage shock protein</fullName>
    </submittedName>
</protein>
<keyword evidence="1" id="KW-1133">Transmembrane helix</keyword>
<proteinExistence type="predicted"/>
<keyword evidence="1" id="KW-0812">Transmembrane</keyword>
<feature type="transmembrane region" description="Helical" evidence="1">
    <location>
        <begin position="33"/>
        <end position="57"/>
    </location>
</feature>
<comment type="caution">
    <text evidence="3">The sequence shown here is derived from an EMBL/GenBank/DDBJ whole genome shotgun (WGS) entry which is preliminary data.</text>
</comment>
<dbReference type="Pfam" id="PF04024">
    <property type="entry name" value="PspC"/>
    <property type="match status" value="1"/>
</dbReference>
<evidence type="ECO:0000313" key="3">
    <source>
        <dbReference type="EMBL" id="GAO39971.1"/>
    </source>
</evidence>
<dbReference type="Proteomes" id="UP000033202">
    <property type="component" value="Unassembled WGS sequence"/>
</dbReference>
<dbReference type="EMBL" id="BBWU01000042">
    <property type="protein sequence ID" value="GAO39971.1"/>
    <property type="molecule type" value="Genomic_DNA"/>
</dbReference>
<dbReference type="AlphaFoldDB" id="A0A0E9MRC2"/>
<evidence type="ECO:0000256" key="1">
    <source>
        <dbReference type="SAM" id="Phobius"/>
    </source>
</evidence>
<dbReference type="InterPro" id="IPR007168">
    <property type="entry name" value="Phageshock_PspC_N"/>
</dbReference>
<gene>
    <name evidence="3" type="ORF">SCH01S_42_00140</name>
</gene>
<evidence type="ECO:0000313" key="4">
    <source>
        <dbReference type="Proteomes" id="UP000033202"/>
    </source>
</evidence>
<dbReference type="OrthoDB" id="7359894at2"/>
<accession>A0A0E9MRC2</accession>
<evidence type="ECO:0000259" key="2">
    <source>
        <dbReference type="Pfam" id="PF04024"/>
    </source>
</evidence>
<reference evidence="3 4" key="1">
    <citation type="submission" date="2015-04" db="EMBL/GenBank/DDBJ databases">
        <title>Whole genome shotgun sequence of Sphingomonas changbaiensis NBRC 104936.</title>
        <authorList>
            <person name="Katano-Makiyama Y."/>
            <person name="Hosoyama A."/>
            <person name="Hashimoto M."/>
            <person name="Noguchi M."/>
            <person name="Tsuchikane K."/>
            <person name="Ohji S."/>
            <person name="Yamazoe A."/>
            <person name="Ichikawa N."/>
            <person name="Kimura A."/>
            <person name="Fujita N."/>
        </authorList>
    </citation>
    <scope>NUCLEOTIDE SEQUENCE [LARGE SCALE GENOMIC DNA]</scope>
    <source>
        <strain evidence="3 4">NBRC 104936</strain>
    </source>
</reference>
<organism evidence="3 4">
    <name type="scientific">Sphingomonas changbaiensis NBRC 104936</name>
    <dbReference type="NCBI Taxonomy" id="1219043"/>
    <lineage>
        <taxon>Bacteria</taxon>
        <taxon>Pseudomonadati</taxon>
        <taxon>Pseudomonadota</taxon>
        <taxon>Alphaproteobacteria</taxon>
        <taxon>Sphingomonadales</taxon>
        <taxon>Sphingomonadaceae</taxon>
        <taxon>Sphingomonas</taxon>
    </lineage>
</organism>
<sequence>MSAFRLDRGNAKLMGVCAGVGNATGIDPLLIRLALFVLTLVLGPVMILGYFVAAWAAN</sequence>
<feature type="domain" description="Phage shock protein PspC N-terminal" evidence="2">
    <location>
        <begin position="4"/>
        <end position="55"/>
    </location>
</feature>
<dbReference type="RefSeq" id="WP_084689515.1">
    <property type="nucleotide sequence ID" value="NZ_BBWU01000042.1"/>
</dbReference>
<name>A0A0E9MRC2_9SPHN</name>
<keyword evidence="1" id="KW-0472">Membrane</keyword>